<comment type="caution">
    <text evidence="1">The sequence shown here is derived from an EMBL/GenBank/DDBJ whole genome shotgun (WGS) entry which is preliminary data.</text>
</comment>
<dbReference type="GO" id="GO:0016301">
    <property type="term" value="F:kinase activity"/>
    <property type="evidence" value="ECO:0007669"/>
    <property type="project" value="UniProtKB-KW"/>
</dbReference>
<keyword evidence="1" id="KW-0418">Kinase</keyword>
<dbReference type="Pfam" id="PF06293">
    <property type="entry name" value="Kdo"/>
    <property type="match status" value="2"/>
</dbReference>
<dbReference type="Gene3D" id="1.10.510.10">
    <property type="entry name" value="Transferase(Phosphotransferase) domain 1"/>
    <property type="match status" value="1"/>
</dbReference>
<dbReference type="RefSeq" id="WP_369455545.1">
    <property type="nucleotide sequence ID" value="NZ_JBGCUO010000001.1"/>
</dbReference>
<keyword evidence="1" id="KW-0808">Transferase</keyword>
<sequence>MQAVQTAPRLAGRVPALPYVMELADGSQLELLEWLRVLPDKRYVARARWRDQQVLAKVFVGPSAERHCRREQRGIQRLLDQGIATPALLYQDTTPRRTCLLTAFIAPTRSLSQEWATVAAQPLLSADQEALLARALAVIAAMHRNGIWHGDLHLGNLLVNDGNLLVIDGDCIRSETLGKPLSRRRARRNLGVFLAQLPVDLSDYLPQLARHYGLLPGSIRQLQRLIRRVQAWRLQKYLKKVQRDCTSFAALRTRDSLALVRRRQLDQDHLGPLVQDPDAVLANGRFYKQGGTAAVAAVDWHDQTWLLKRYNIKSVGHWLTRCWRASRAWHSWVAAHLLAFVGIPTASAVMVKEQRTFGVLRGPAWLLLEHCGDDDLLRRWAPWAEQGLPPQAEREALLALVADLRRLRIGHGDLKGHNLLWRDGQWLLIDLDSLRRYRSGWGYRRAYARDRARLLRNWAPHSALYQWLDQALPAA</sequence>
<evidence type="ECO:0000313" key="1">
    <source>
        <dbReference type="EMBL" id="MEY1662309.1"/>
    </source>
</evidence>
<dbReference type="Proteomes" id="UP001562065">
    <property type="component" value="Unassembled WGS sequence"/>
</dbReference>
<evidence type="ECO:0000313" key="2">
    <source>
        <dbReference type="Proteomes" id="UP001562065"/>
    </source>
</evidence>
<organism evidence="1 2">
    <name type="scientific">Isoalcanivorax beigongshangi</name>
    <dbReference type="NCBI Taxonomy" id="3238810"/>
    <lineage>
        <taxon>Bacteria</taxon>
        <taxon>Pseudomonadati</taxon>
        <taxon>Pseudomonadota</taxon>
        <taxon>Gammaproteobacteria</taxon>
        <taxon>Oceanospirillales</taxon>
        <taxon>Alcanivoracaceae</taxon>
        <taxon>Isoalcanivorax</taxon>
    </lineage>
</organism>
<proteinExistence type="predicted"/>
<name>A0ABV4AHK5_9GAMM</name>
<accession>A0ABV4AHK5</accession>
<dbReference type="SUPFAM" id="SSF56112">
    <property type="entry name" value="Protein kinase-like (PK-like)"/>
    <property type="match status" value="2"/>
</dbReference>
<gene>
    <name evidence="1" type="ORF">AB5I84_09140</name>
</gene>
<reference evidence="1 2" key="1">
    <citation type="submission" date="2024-07" db="EMBL/GenBank/DDBJ databases">
        <authorList>
            <person name="Ren Q."/>
        </authorList>
    </citation>
    <scope>NUCLEOTIDE SEQUENCE [LARGE SCALE GENOMIC DNA]</scope>
    <source>
        <strain evidence="1 2">REN37</strain>
    </source>
</reference>
<dbReference type="InterPro" id="IPR011009">
    <property type="entry name" value="Kinase-like_dom_sf"/>
</dbReference>
<keyword evidence="2" id="KW-1185">Reference proteome</keyword>
<dbReference type="EMBL" id="JBGCUO010000001">
    <property type="protein sequence ID" value="MEY1662309.1"/>
    <property type="molecule type" value="Genomic_DNA"/>
</dbReference>
<protein>
    <submittedName>
        <fullName evidence="1">Lipopolysaccharide kinase InaA family protein</fullName>
    </submittedName>
</protein>